<reference evidence="2" key="1">
    <citation type="journal article" date="2023" name="G3 (Bethesda)">
        <title>A reference genome for the long-term kleptoplast-retaining sea slug Elysia crispata morphotype clarki.</title>
        <authorList>
            <person name="Eastman K.E."/>
            <person name="Pendleton A.L."/>
            <person name="Shaikh M.A."/>
            <person name="Suttiyut T."/>
            <person name="Ogas R."/>
            <person name="Tomko P."/>
            <person name="Gavelis G."/>
            <person name="Widhalm J.R."/>
            <person name="Wisecaver J.H."/>
        </authorList>
    </citation>
    <scope>NUCLEOTIDE SEQUENCE</scope>
    <source>
        <strain evidence="2">ECLA1</strain>
    </source>
</reference>
<accession>A0AAE0Y5C0</accession>
<dbReference type="AlphaFoldDB" id="A0AAE0Y5C0"/>
<protein>
    <submittedName>
        <fullName evidence="2">Uncharacterized protein</fullName>
    </submittedName>
</protein>
<proteinExistence type="predicted"/>
<organism evidence="2 3">
    <name type="scientific">Elysia crispata</name>
    <name type="common">lettuce slug</name>
    <dbReference type="NCBI Taxonomy" id="231223"/>
    <lineage>
        <taxon>Eukaryota</taxon>
        <taxon>Metazoa</taxon>
        <taxon>Spiralia</taxon>
        <taxon>Lophotrochozoa</taxon>
        <taxon>Mollusca</taxon>
        <taxon>Gastropoda</taxon>
        <taxon>Heterobranchia</taxon>
        <taxon>Euthyneura</taxon>
        <taxon>Panpulmonata</taxon>
        <taxon>Sacoglossa</taxon>
        <taxon>Placobranchoidea</taxon>
        <taxon>Plakobranchidae</taxon>
        <taxon>Elysia</taxon>
    </lineage>
</organism>
<feature type="region of interest" description="Disordered" evidence="1">
    <location>
        <begin position="1"/>
        <end position="23"/>
    </location>
</feature>
<name>A0AAE0Y5C0_9GAST</name>
<evidence type="ECO:0000313" key="3">
    <source>
        <dbReference type="Proteomes" id="UP001283361"/>
    </source>
</evidence>
<sequence>MRHDNHILSPSKTVTDREGGKYPGTNNIINFLKDSNGHNEAPNCLDIVKDEQAIMPGFEELSTYPFSPQKTA</sequence>
<dbReference type="EMBL" id="JAWDGP010006957">
    <property type="protein sequence ID" value="KAK3732516.1"/>
    <property type="molecule type" value="Genomic_DNA"/>
</dbReference>
<evidence type="ECO:0000256" key="1">
    <source>
        <dbReference type="SAM" id="MobiDB-lite"/>
    </source>
</evidence>
<dbReference type="Proteomes" id="UP001283361">
    <property type="component" value="Unassembled WGS sequence"/>
</dbReference>
<evidence type="ECO:0000313" key="2">
    <source>
        <dbReference type="EMBL" id="KAK3732516.1"/>
    </source>
</evidence>
<keyword evidence="3" id="KW-1185">Reference proteome</keyword>
<gene>
    <name evidence="2" type="ORF">RRG08_030716</name>
</gene>
<comment type="caution">
    <text evidence="2">The sequence shown here is derived from an EMBL/GenBank/DDBJ whole genome shotgun (WGS) entry which is preliminary data.</text>
</comment>